<reference evidence="2" key="1">
    <citation type="journal article" date="2018" name="Genome Announc.">
        <title>Draft Genome Sequence of the Nitrogen-Fixing and Hormogonia-Inducing Cyanobacterium Nostoc cycadae Strain WK-1, Isolated from the Coralloid Roots of Cycas revoluta.</title>
        <authorList>
            <person name="Kanesaki Y."/>
            <person name="Hirose M."/>
            <person name="Hirose Y."/>
            <person name="Fujisawa T."/>
            <person name="Nakamura Y."/>
            <person name="Watanabe S."/>
            <person name="Matsunaga S."/>
            <person name="Uchida H."/>
            <person name="Murakami A."/>
        </authorList>
    </citation>
    <scope>NUCLEOTIDE SEQUENCE [LARGE SCALE GENOMIC DNA]</scope>
    <source>
        <strain evidence="2">WK-1</strain>
    </source>
</reference>
<gene>
    <name evidence="1" type="ORF">NCWK1_0697</name>
</gene>
<organism evidence="1 2">
    <name type="scientific">Nostoc cycadae WK-1</name>
    <dbReference type="NCBI Taxonomy" id="1861711"/>
    <lineage>
        <taxon>Bacteria</taxon>
        <taxon>Bacillati</taxon>
        <taxon>Cyanobacteriota</taxon>
        <taxon>Cyanophyceae</taxon>
        <taxon>Nostocales</taxon>
        <taxon>Nostocaceae</taxon>
        <taxon>Nostoc</taxon>
    </lineage>
</organism>
<sequence>MSDKLGHLNMNTLGQKPKVSFTVNACVVDTPFIDKILRSMMRSLDYPFCERLVALDPGKPSGKYLERQTGQIDELRTKLEQLRTEGVINRVDEIPWDENSQKSVLKKYFGREDIDVKDFDGAPIYQYLFALEQCTADYILHVDSDVLFCQDAARKSWIDEGIEMLQANPSVVIATCEGGPPQAQNFIEKLIGRPLKSKQQQLWNKARNVSTRYFLLDRQRLEKNVLPLVQKDTGEPLENSFTHTFKVKGFERWSMSTGTWAIHPVEHGENFNQHLDDLIWAVENNVYPFKRGGRRWNMHTDGDNIKPWLNAIHQAKSAMS</sequence>
<proteinExistence type="predicted"/>
<dbReference type="SUPFAM" id="SSF53448">
    <property type="entry name" value="Nucleotide-diphospho-sugar transferases"/>
    <property type="match status" value="1"/>
</dbReference>
<dbReference type="Proteomes" id="UP000236527">
    <property type="component" value="Unassembled WGS sequence"/>
</dbReference>
<dbReference type="AlphaFoldDB" id="A0A2H6LCV2"/>
<comment type="caution">
    <text evidence="1">The sequence shown here is derived from an EMBL/GenBank/DDBJ whole genome shotgun (WGS) entry which is preliminary data.</text>
</comment>
<accession>A0A2H6LCV2</accession>
<dbReference type="InterPro" id="IPR029044">
    <property type="entry name" value="Nucleotide-diphossugar_trans"/>
</dbReference>
<keyword evidence="2" id="KW-1185">Reference proteome</keyword>
<dbReference type="CDD" id="cd00761">
    <property type="entry name" value="Glyco_tranf_GTA_type"/>
    <property type="match status" value="1"/>
</dbReference>
<evidence type="ECO:0000313" key="2">
    <source>
        <dbReference type="Proteomes" id="UP000236527"/>
    </source>
</evidence>
<dbReference type="EMBL" id="BDGE01000012">
    <property type="protein sequence ID" value="GBE90976.1"/>
    <property type="molecule type" value="Genomic_DNA"/>
</dbReference>
<protein>
    <submittedName>
        <fullName evidence="1">Uncharacterized protein</fullName>
    </submittedName>
</protein>
<evidence type="ECO:0000313" key="1">
    <source>
        <dbReference type="EMBL" id="GBE90976.1"/>
    </source>
</evidence>
<name>A0A2H6LCV2_9NOSO</name>